<dbReference type="Proteomes" id="UP000663855">
    <property type="component" value="Unassembled WGS sequence"/>
</dbReference>
<name>A0A814HRB2_9BILA</name>
<protein>
    <recommendedName>
        <fullName evidence="1">DUF6606 domain-containing protein</fullName>
    </recommendedName>
</protein>
<evidence type="ECO:0000313" key="4">
    <source>
        <dbReference type="Proteomes" id="UP000663855"/>
    </source>
</evidence>
<dbReference type="EMBL" id="CAJNOV010000258">
    <property type="protein sequence ID" value="CAF1014822.1"/>
    <property type="molecule type" value="Genomic_DNA"/>
</dbReference>
<feature type="domain" description="DUF6606" evidence="1">
    <location>
        <begin position="28"/>
        <end position="275"/>
    </location>
</feature>
<organism evidence="2 4">
    <name type="scientific">Rotaria magnacalcarata</name>
    <dbReference type="NCBI Taxonomy" id="392030"/>
    <lineage>
        <taxon>Eukaryota</taxon>
        <taxon>Metazoa</taxon>
        <taxon>Spiralia</taxon>
        <taxon>Gnathifera</taxon>
        <taxon>Rotifera</taxon>
        <taxon>Eurotatoria</taxon>
        <taxon>Bdelloidea</taxon>
        <taxon>Philodinida</taxon>
        <taxon>Philodinidae</taxon>
        <taxon>Rotaria</taxon>
    </lineage>
</organism>
<dbReference type="Proteomes" id="UP000681967">
    <property type="component" value="Unassembled WGS sequence"/>
</dbReference>
<dbReference type="Pfam" id="PF20255">
    <property type="entry name" value="DUF6606"/>
    <property type="match status" value="1"/>
</dbReference>
<accession>A0A814HRB2</accession>
<dbReference type="InterPro" id="IPR046541">
    <property type="entry name" value="DUF6606"/>
</dbReference>
<evidence type="ECO:0000313" key="2">
    <source>
        <dbReference type="EMBL" id="CAF1014822.1"/>
    </source>
</evidence>
<dbReference type="AlphaFoldDB" id="A0A814HRB2"/>
<comment type="caution">
    <text evidence="2">The sequence shown here is derived from an EMBL/GenBank/DDBJ whole genome shotgun (WGS) entry which is preliminary data.</text>
</comment>
<evidence type="ECO:0000313" key="3">
    <source>
        <dbReference type="EMBL" id="CAF4670446.1"/>
    </source>
</evidence>
<dbReference type="EMBL" id="CAJOBH010112861">
    <property type="protein sequence ID" value="CAF4670446.1"/>
    <property type="molecule type" value="Genomic_DNA"/>
</dbReference>
<reference evidence="2" key="1">
    <citation type="submission" date="2021-02" db="EMBL/GenBank/DDBJ databases">
        <authorList>
            <person name="Nowell W R."/>
        </authorList>
    </citation>
    <scope>NUCLEOTIDE SEQUENCE</scope>
</reference>
<sequence>MFSINRHQASLYGNYDSFHLKDMNKSILNLLFLPHDLPSSADEDYLIQSNRENEYKILECMKDFLQSMDTNNELPIIEILKKSIQRWSIIQNTKNCSVPILQSTIQKLASGDFLPLYFHAQNAAILIEIDENPPNQPLISSWQVLLPTETITSSLEPHFPCFPTPTYRLSNQCQLSCQVQCELLIDFMNNTIEYFKSHKASYPFNEMREAPVAHYVCQWWIAQFEGSQLDNRIKTSISFKKKHRDQIRYKSSIHPFRRSRLWMTIKVVFHTILTKRLGNIVSFSSIDSTDINPWIQSVTEEIKDKLDCIALDPNWQKPIEHYEKRQLSAIKLNPDQSETYRHSCQNSKDYLEKHNSNTSRRRYSCTFDFNSYMSRRIVDDVDALPTISKLTNRRDDADGIALTKGYTCFKHLLSLCEDYQRTALAFYYSESKSSDPIGYSRFILTLLTIIRLMHRKLCEDTRFERLKLHAIQIPHLLELFDFLVLPARDDMIRARDSYDYLREFYSKPYSDLLNNIEAKNSFGVYFADQSLEMNETLQKIQDQVEQDKKRQN</sequence>
<evidence type="ECO:0000259" key="1">
    <source>
        <dbReference type="Pfam" id="PF20255"/>
    </source>
</evidence>
<gene>
    <name evidence="3" type="ORF">BYL167_LOCUS42946</name>
    <name evidence="2" type="ORF">CJN711_LOCUS3013</name>
</gene>
<proteinExistence type="predicted"/>